<reference evidence="3" key="1">
    <citation type="submission" date="2020-11" db="EMBL/GenBank/DDBJ databases">
        <authorList>
            <person name="Tran Van P."/>
        </authorList>
    </citation>
    <scope>NUCLEOTIDE SEQUENCE</scope>
</reference>
<dbReference type="PANTHER" id="PTHR12192">
    <property type="entry name" value="CATION TRANSPORT PROTEIN CHAC-RELATED"/>
    <property type="match status" value="1"/>
</dbReference>
<dbReference type="GO" id="GO:0005737">
    <property type="term" value="C:cytoplasm"/>
    <property type="evidence" value="ECO:0007669"/>
    <property type="project" value="TreeGrafter"/>
</dbReference>
<keyword evidence="1" id="KW-0456">Lyase</keyword>
<proteinExistence type="predicted"/>
<organism evidence="3">
    <name type="scientific">Medioppia subpectinata</name>
    <dbReference type="NCBI Taxonomy" id="1979941"/>
    <lineage>
        <taxon>Eukaryota</taxon>
        <taxon>Metazoa</taxon>
        <taxon>Ecdysozoa</taxon>
        <taxon>Arthropoda</taxon>
        <taxon>Chelicerata</taxon>
        <taxon>Arachnida</taxon>
        <taxon>Acari</taxon>
        <taxon>Acariformes</taxon>
        <taxon>Sarcoptiformes</taxon>
        <taxon>Oribatida</taxon>
        <taxon>Brachypylina</taxon>
        <taxon>Oppioidea</taxon>
        <taxon>Oppiidae</taxon>
        <taxon>Medioppia</taxon>
    </lineage>
</organism>
<sequence>MDRKIAVKKFFQEFDLWWRRFIHVSTWGRAFQFTDEASTLAYLTNRESSLGGYSTVITQFYPRDPRDDPFPVLVYIALPCNQLFMGSASLDVIAKDIALSAGICGPNVEYLAKLTAFMQIHLPDESDDHLYRLEDLVRKQVSGGGQECDERLLKLFDEAMDEEINDLMQLKSVLSLADEEWLEDSANQSSPLSSGSSTRSGSMSSSVSSTEKEMMAAAGGSQWLSSAEPPKHTDRVKARKLRCINK</sequence>
<evidence type="ECO:0000256" key="2">
    <source>
        <dbReference type="SAM" id="MobiDB-lite"/>
    </source>
</evidence>
<dbReference type="InterPro" id="IPR006840">
    <property type="entry name" value="ChaC"/>
</dbReference>
<feature type="region of interest" description="Disordered" evidence="2">
    <location>
        <begin position="185"/>
        <end position="246"/>
    </location>
</feature>
<dbReference type="EMBL" id="OC862723">
    <property type="protein sequence ID" value="CAD7630475.1"/>
    <property type="molecule type" value="Genomic_DNA"/>
</dbReference>
<evidence type="ECO:0000313" key="4">
    <source>
        <dbReference type="Proteomes" id="UP000759131"/>
    </source>
</evidence>
<feature type="compositionally biased region" description="Low complexity" evidence="2">
    <location>
        <begin position="185"/>
        <end position="209"/>
    </location>
</feature>
<dbReference type="GO" id="GO:0006751">
    <property type="term" value="P:glutathione catabolic process"/>
    <property type="evidence" value="ECO:0007669"/>
    <property type="project" value="InterPro"/>
</dbReference>
<dbReference type="Proteomes" id="UP000759131">
    <property type="component" value="Unassembled WGS sequence"/>
</dbReference>
<dbReference type="PANTHER" id="PTHR12192:SF26">
    <property type="entry name" value="GLUTATHIONE-SPECIFIC GAMMA-GLUTAMYLCYCLOTRANSFERASE 1"/>
    <property type="match status" value="1"/>
</dbReference>
<keyword evidence="4" id="KW-1185">Reference proteome</keyword>
<accession>A0A7R9KY23</accession>
<evidence type="ECO:0000313" key="3">
    <source>
        <dbReference type="EMBL" id="CAD7630475.1"/>
    </source>
</evidence>
<evidence type="ECO:0000256" key="1">
    <source>
        <dbReference type="ARBA" id="ARBA00023239"/>
    </source>
</evidence>
<gene>
    <name evidence="3" type="ORF">OSB1V03_LOCUS10888</name>
</gene>
<dbReference type="GO" id="GO:0061928">
    <property type="term" value="F:glutathione specific gamma-glutamylcyclotransferase activity"/>
    <property type="evidence" value="ECO:0007669"/>
    <property type="project" value="InterPro"/>
</dbReference>
<dbReference type="AlphaFoldDB" id="A0A7R9KY23"/>
<dbReference type="EMBL" id="CAJPIZ010008148">
    <property type="protein sequence ID" value="CAG2110905.1"/>
    <property type="molecule type" value="Genomic_DNA"/>
</dbReference>
<dbReference type="Pfam" id="PF04752">
    <property type="entry name" value="ChaC"/>
    <property type="match status" value="1"/>
</dbReference>
<evidence type="ECO:0008006" key="5">
    <source>
        <dbReference type="Google" id="ProtNLM"/>
    </source>
</evidence>
<protein>
    <recommendedName>
        <fullName evidence="5">Gamma-glutamylcyclotransferase</fullName>
    </recommendedName>
</protein>
<name>A0A7R9KY23_9ACAR</name>
<feature type="compositionally biased region" description="Basic residues" evidence="2">
    <location>
        <begin position="237"/>
        <end position="246"/>
    </location>
</feature>
<dbReference type="OrthoDB" id="6509182at2759"/>